<proteinExistence type="predicted"/>
<name>A0ABZ2BTR7_9RHOB</name>
<accession>A0ABZ2BTR7</accession>
<sequence>MREILLAGLAMIVISVAASFGLKEIGFSSADQNTGQAVRLD</sequence>
<protein>
    <submittedName>
        <fullName evidence="1">Uncharacterized protein</fullName>
    </submittedName>
</protein>
<dbReference type="RefSeq" id="WP_262386401.1">
    <property type="nucleotide sequence ID" value="NZ_CP143423.1"/>
</dbReference>
<reference evidence="2" key="1">
    <citation type="submission" date="2024-01" db="EMBL/GenBank/DDBJ databases">
        <title>Roseobacter fucihabitans sp. nov., isolated from the brown alga Fucus spiralis.</title>
        <authorList>
            <person name="Hahnke S."/>
            <person name="Berger M."/>
            <person name="Schlingloff A."/>
            <person name="Athale I."/>
            <person name="Neumann-Schaal M."/>
            <person name="Adenaya A."/>
            <person name="Poehlein A."/>
            <person name="Daniel R."/>
            <person name="Pertersen J."/>
            <person name="Brinkhoff T."/>
        </authorList>
    </citation>
    <scope>NUCLEOTIDE SEQUENCE [LARGE SCALE GENOMIC DNA]</scope>
    <source>
        <strain evidence="2">B14</strain>
    </source>
</reference>
<keyword evidence="2" id="KW-1185">Reference proteome</keyword>
<gene>
    <name evidence="1" type="ORF">ROLI_016760</name>
</gene>
<evidence type="ECO:0000313" key="1">
    <source>
        <dbReference type="EMBL" id="WVX48595.1"/>
    </source>
</evidence>
<organism evidence="1 2">
    <name type="scientific">Roseobacter fucihabitans</name>
    <dbReference type="NCBI Taxonomy" id="1537242"/>
    <lineage>
        <taxon>Bacteria</taxon>
        <taxon>Pseudomonadati</taxon>
        <taxon>Pseudomonadota</taxon>
        <taxon>Alphaproteobacteria</taxon>
        <taxon>Rhodobacterales</taxon>
        <taxon>Roseobacteraceae</taxon>
        <taxon>Roseobacter</taxon>
    </lineage>
</organism>
<evidence type="ECO:0000313" key="2">
    <source>
        <dbReference type="Proteomes" id="UP001318682"/>
    </source>
</evidence>
<dbReference type="EMBL" id="CP143423">
    <property type="protein sequence ID" value="WVX48595.1"/>
    <property type="molecule type" value="Genomic_DNA"/>
</dbReference>
<dbReference type="Proteomes" id="UP001318682">
    <property type="component" value="Chromosome"/>
</dbReference>